<feature type="signal peptide" evidence="2">
    <location>
        <begin position="1"/>
        <end position="23"/>
    </location>
</feature>
<dbReference type="GeneID" id="8855991"/>
<keyword evidence="1" id="KW-0472">Membrane</keyword>
<keyword evidence="2" id="KW-0732">Signal</keyword>
<accession>D2VMT3</accession>
<keyword evidence="1" id="KW-1133">Transmembrane helix</keyword>
<evidence type="ECO:0000313" key="4">
    <source>
        <dbReference type="Proteomes" id="UP000006671"/>
    </source>
</evidence>
<evidence type="ECO:0000256" key="2">
    <source>
        <dbReference type="SAM" id="SignalP"/>
    </source>
</evidence>
<dbReference type="EMBL" id="GG738883">
    <property type="protein sequence ID" value="EFC41791.1"/>
    <property type="molecule type" value="Genomic_DNA"/>
</dbReference>
<dbReference type="Proteomes" id="UP000006671">
    <property type="component" value="Unassembled WGS sequence"/>
</dbReference>
<reference evidence="3 4" key="1">
    <citation type="journal article" date="2010" name="Cell">
        <title>The genome of Naegleria gruberi illuminates early eukaryotic versatility.</title>
        <authorList>
            <person name="Fritz-Laylin L.K."/>
            <person name="Prochnik S.E."/>
            <person name="Ginger M.L."/>
            <person name="Dacks J.B."/>
            <person name="Carpenter M.L."/>
            <person name="Field M.C."/>
            <person name="Kuo A."/>
            <person name="Paredez A."/>
            <person name="Chapman J."/>
            <person name="Pham J."/>
            <person name="Shu S."/>
            <person name="Neupane R."/>
            <person name="Cipriano M."/>
            <person name="Mancuso J."/>
            <person name="Tu H."/>
            <person name="Salamov A."/>
            <person name="Lindquist E."/>
            <person name="Shapiro H."/>
            <person name="Lucas S."/>
            <person name="Grigoriev I.V."/>
            <person name="Cande W.Z."/>
            <person name="Fulton C."/>
            <person name="Rokhsar D.S."/>
            <person name="Dawson S.C."/>
        </authorList>
    </citation>
    <scope>NUCLEOTIDE SEQUENCE [LARGE SCALE GENOMIC DNA]</scope>
    <source>
        <strain evidence="3 4">NEG-M</strain>
    </source>
</reference>
<name>D2VMT3_NAEGR</name>
<sequence length="368" mass="40291">MSPLNTSLFIFCILAVLTPTIYSQYLVVSPSTYLPGQYYVTLSMNSSSPVNLGHSSNTQAAYTTSTGFTLLRSNILNGTYYFRIGSVSSSTGNYVIFNSASTFQISYRIGESFNNFYPSSSSNSYSIPAYGTERLYASSSYRSGESYTLQFKSSRTTSVKIAYTFNIETEPSYSSYQITSSRSASISFTVPTTSSIYPTFYLYIQCNNGISDCGTITVETPRSDDAGMIIGIVIGVFILFIIISVAISIPSVIAAKKRRMMALAAVTAASKHGDFATTNNAIVQPTMPPGAYQPMVQQIPTMPPGAYYNQQQPSTMPPGAYQPIMVQNQMTVQNYQPYVVDPQVQPYSGQLQYGNQPMPAFNPNVDRV</sequence>
<feature type="transmembrane region" description="Helical" evidence="1">
    <location>
        <begin position="228"/>
        <end position="253"/>
    </location>
</feature>
<gene>
    <name evidence="3" type="ORF">NAEGRDRAFT_70251</name>
</gene>
<protein>
    <submittedName>
        <fullName evidence="3">Predicted protein</fullName>
    </submittedName>
</protein>
<dbReference type="VEuPathDB" id="AmoebaDB:NAEGRDRAFT_70251"/>
<dbReference type="KEGG" id="ngr:NAEGRDRAFT_70251"/>
<evidence type="ECO:0000313" key="3">
    <source>
        <dbReference type="EMBL" id="EFC41791.1"/>
    </source>
</evidence>
<organism evidence="4">
    <name type="scientific">Naegleria gruberi</name>
    <name type="common">Amoeba</name>
    <dbReference type="NCBI Taxonomy" id="5762"/>
    <lineage>
        <taxon>Eukaryota</taxon>
        <taxon>Discoba</taxon>
        <taxon>Heterolobosea</taxon>
        <taxon>Tetramitia</taxon>
        <taxon>Eutetramitia</taxon>
        <taxon>Vahlkampfiidae</taxon>
        <taxon>Naegleria</taxon>
    </lineage>
</organism>
<feature type="chain" id="PRO_5003037720" evidence="2">
    <location>
        <begin position="24"/>
        <end position="368"/>
    </location>
</feature>
<keyword evidence="1" id="KW-0812">Transmembrane</keyword>
<dbReference type="RefSeq" id="XP_002674535.1">
    <property type="nucleotide sequence ID" value="XM_002674489.1"/>
</dbReference>
<dbReference type="AlphaFoldDB" id="D2VMT3"/>
<dbReference type="InParanoid" id="D2VMT3"/>
<proteinExistence type="predicted"/>
<evidence type="ECO:0000256" key="1">
    <source>
        <dbReference type="SAM" id="Phobius"/>
    </source>
</evidence>
<keyword evidence="4" id="KW-1185">Reference proteome</keyword>